<dbReference type="Proteomes" id="UP000553963">
    <property type="component" value="Unassembled WGS sequence"/>
</dbReference>
<proteinExistence type="predicted"/>
<dbReference type="GO" id="GO:0016020">
    <property type="term" value="C:membrane"/>
    <property type="evidence" value="ECO:0007669"/>
    <property type="project" value="UniProtKB-SubCell"/>
</dbReference>
<feature type="transmembrane region" description="Helical" evidence="5">
    <location>
        <begin position="66"/>
        <end position="93"/>
    </location>
</feature>
<evidence type="ECO:0000256" key="5">
    <source>
        <dbReference type="SAM" id="Phobius"/>
    </source>
</evidence>
<evidence type="ECO:0000256" key="1">
    <source>
        <dbReference type="ARBA" id="ARBA00004370"/>
    </source>
</evidence>
<dbReference type="RefSeq" id="WP_183396916.1">
    <property type="nucleotide sequence ID" value="NZ_JACIDS010000001.1"/>
</dbReference>
<accession>A0A840AII1</accession>
<dbReference type="Gene3D" id="1.20.120.550">
    <property type="entry name" value="Membrane associated eicosanoid/glutathione metabolism-like domain"/>
    <property type="match status" value="1"/>
</dbReference>
<dbReference type="InterPro" id="IPR001129">
    <property type="entry name" value="Membr-assoc_MAPEG"/>
</dbReference>
<name>A0A840AII1_9HYPH</name>
<feature type="transmembrane region" description="Helical" evidence="5">
    <location>
        <begin position="6"/>
        <end position="24"/>
    </location>
</feature>
<sequence>MLKTAILWPAIAQAALIVVAYAYLFRARLGAIGRGAVTSTDFAPGDEPPESAAGRRHIANQFELPALFFAVITYLFLIDGVSFLEVVLAWIFVATRVLHTIGSLLGPLVLRHVAFAAGFFVLVALWVDLAIRIL</sequence>
<dbReference type="Pfam" id="PF01124">
    <property type="entry name" value="MAPEG"/>
    <property type="match status" value="1"/>
</dbReference>
<evidence type="ECO:0008006" key="8">
    <source>
        <dbReference type="Google" id="ProtNLM"/>
    </source>
</evidence>
<evidence type="ECO:0000313" key="6">
    <source>
        <dbReference type="EMBL" id="MBB3929238.1"/>
    </source>
</evidence>
<keyword evidence="4 5" id="KW-0472">Membrane</keyword>
<dbReference type="InterPro" id="IPR023352">
    <property type="entry name" value="MAPEG-like_dom_sf"/>
</dbReference>
<feature type="transmembrane region" description="Helical" evidence="5">
    <location>
        <begin position="113"/>
        <end position="131"/>
    </location>
</feature>
<protein>
    <recommendedName>
        <fullName evidence="8">MAPEG family protein</fullName>
    </recommendedName>
</protein>
<evidence type="ECO:0000256" key="4">
    <source>
        <dbReference type="ARBA" id="ARBA00023136"/>
    </source>
</evidence>
<evidence type="ECO:0000256" key="3">
    <source>
        <dbReference type="ARBA" id="ARBA00022989"/>
    </source>
</evidence>
<keyword evidence="2 5" id="KW-0812">Transmembrane</keyword>
<evidence type="ECO:0000256" key="2">
    <source>
        <dbReference type="ARBA" id="ARBA00022692"/>
    </source>
</evidence>
<dbReference type="SUPFAM" id="SSF161084">
    <property type="entry name" value="MAPEG domain-like"/>
    <property type="match status" value="1"/>
</dbReference>
<evidence type="ECO:0000313" key="7">
    <source>
        <dbReference type="Proteomes" id="UP000553963"/>
    </source>
</evidence>
<comment type="caution">
    <text evidence="6">The sequence shown here is derived from an EMBL/GenBank/DDBJ whole genome shotgun (WGS) entry which is preliminary data.</text>
</comment>
<comment type="subcellular location">
    <subcellularLocation>
        <location evidence="1">Membrane</location>
    </subcellularLocation>
</comment>
<keyword evidence="7" id="KW-1185">Reference proteome</keyword>
<reference evidence="6 7" key="1">
    <citation type="submission" date="2020-08" db="EMBL/GenBank/DDBJ databases">
        <title>Genomic Encyclopedia of Type Strains, Phase IV (KMG-IV): sequencing the most valuable type-strain genomes for metagenomic binning, comparative biology and taxonomic classification.</title>
        <authorList>
            <person name="Goeker M."/>
        </authorList>
    </citation>
    <scope>NUCLEOTIDE SEQUENCE [LARGE SCALE GENOMIC DNA]</scope>
    <source>
        <strain evidence="6 7">DSM 25966</strain>
    </source>
</reference>
<keyword evidence="3 5" id="KW-1133">Transmembrane helix</keyword>
<gene>
    <name evidence="6" type="ORF">GGR25_000257</name>
</gene>
<organism evidence="6 7">
    <name type="scientific">Kaistia hirudinis</name>
    <dbReference type="NCBI Taxonomy" id="1293440"/>
    <lineage>
        <taxon>Bacteria</taxon>
        <taxon>Pseudomonadati</taxon>
        <taxon>Pseudomonadota</taxon>
        <taxon>Alphaproteobacteria</taxon>
        <taxon>Hyphomicrobiales</taxon>
        <taxon>Kaistiaceae</taxon>
        <taxon>Kaistia</taxon>
    </lineage>
</organism>
<dbReference type="AlphaFoldDB" id="A0A840AII1"/>
<dbReference type="EMBL" id="JACIDS010000001">
    <property type="protein sequence ID" value="MBB3929238.1"/>
    <property type="molecule type" value="Genomic_DNA"/>
</dbReference>